<protein>
    <submittedName>
        <fullName evidence="3">Acetyl-CoA acetyltransferase</fullName>
        <ecNumber evidence="3">2.3.1.9</ecNumber>
    </submittedName>
</protein>
<name>A0A2N0AL98_9LEPT</name>
<dbReference type="RefSeq" id="WP_100741930.1">
    <property type="nucleotide sequence ID" value="NZ_NPDW01000001.1"/>
</dbReference>
<gene>
    <name evidence="3" type="ORF">CH364_01865</name>
</gene>
<evidence type="ECO:0000313" key="3">
    <source>
        <dbReference type="EMBL" id="PJZ85043.1"/>
    </source>
</evidence>
<organism evidence="3 4">
    <name type="scientific">Leptospira harrisiae</name>
    <dbReference type="NCBI Taxonomy" id="2023189"/>
    <lineage>
        <taxon>Bacteria</taxon>
        <taxon>Pseudomonadati</taxon>
        <taxon>Spirochaetota</taxon>
        <taxon>Spirochaetia</taxon>
        <taxon>Leptospirales</taxon>
        <taxon>Leptospiraceae</taxon>
        <taxon>Leptospira</taxon>
    </lineage>
</organism>
<dbReference type="OrthoDB" id="9785768at2"/>
<evidence type="ECO:0000313" key="4">
    <source>
        <dbReference type="Proteomes" id="UP000232145"/>
    </source>
</evidence>
<dbReference type="PANTHER" id="PTHR42870:SF1">
    <property type="entry name" value="NON-SPECIFIC LIPID-TRANSFER PROTEIN-LIKE 2"/>
    <property type="match status" value="1"/>
</dbReference>
<dbReference type="NCBIfam" id="NF004936">
    <property type="entry name" value="PRK06289.1"/>
    <property type="match status" value="1"/>
</dbReference>
<dbReference type="CDD" id="cd00829">
    <property type="entry name" value="SCP-x_thiolase"/>
    <property type="match status" value="1"/>
</dbReference>
<reference evidence="3 4" key="1">
    <citation type="submission" date="2017-07" db="EMBL/GenBank/DDBJ databases">
        <title>Leptospira spp. isolated from tropical soils.</title>
        <authorList>
            <person name="Thibeaux R."/>
            <person name="Iraola G."/>
            <person name="Ferres I."/>
            <person name="Bierque E."/>
            <person name="Girault D."/>
            <person name="Soupe-Gilbert M.-E."/>
            <person name="Picardeau M."/>
            <person name="Goarant C."/>
        </authorList>
    </citation>
    <scope>NUCLEOTIDE SEQUENCE [LARGE SCALE GENOMIC DNA]</scope>
    <source>
        <strain evidence="3 4">FH2-B-A1</strain>
    </source>
</reference>
<proteinExistence type="predicted"/>
<dbReference type="PIRSF" id="PIRSF000429">
    <property type="entry name" value="Ac-CoA_Ac_transf"/>
    <property type="match status" value="1"/>
</dbReference>
<feature type="domain" description="Thiolase C-terminal" evidence="2">
    <location>
        <begin position="296"/>
        <end position="421"/>
    </location>
</feature>
<dbReference type="PANTHER" id="PTHR42870">
    <property type="entry name" value="ACETYL-COA C-ACETYLTRANSFERASE"/>
    <property type="match status" value="1"/>
</dbReference>
<keyword evidence="3" id="KW-0808">Transferase</keyword>
<dbReference type="InterPro" id="IPR020616">
    <property type="entry name" value="Thiolase_N"/>
</dbReference>
<sequence length="421" mass="46147">MSEKVFVLGGEQTDFQRNWTKEGKTFMSMMREVLDDALEKVGISYDEIKRLNKENRVAVFVGNFDAEQYANQGHLGAFLTEVNPALFGVPGARYEAACASGSVALDAAITHIRAEDYDLAIVLGVEVMKTVSSSVGGDFLGTAAYYEKEAKGVQFPFPKLFGKLADVILERYELKEERFMDALAEISRINYANAKRNPKAQTRTWFMNKEHAMARGGDNNMAVGGRLCITDCSQVTDGAAVTLLASKSYTKEYAKKTGRKFDDIPRIKGWGHRVAPITFEAKKLESVGDKYILPWTRQTVKDAYKRADLDVKNIDVFETHDCFTSSEYAAISAFGISEPGKEHIAIEDGTIDFGGKKPINPSGGLIGVGHPVGASGVRMMLDLYKQVTNTAGDYQVKGAKNGLMLNIGGSATTNFVFILGK</sequence>
<dbReference type="InterPro" id="IPR055140">
    <property type="entry name" value="Thiolase_C_2"/>
</dbReference>
<dbReference type="Proteomes" id="UP000232145">
    <property type="component" value="Unassembled WGS sequence"/>
</dbReference>
<dbReference type="Pfam" id="PF00108">
    <property type="entry name" value="Thiolase_N"/>
    <property type="match status" value="1"/>
</dbReference>
<keyword evidence="4" id="KW-1185">Reference proteome</keyword>
<keyword evidence="3" id="KW-0012">Acyltransferase</keyword>
<evidence type="ECO:0000259" key="2">
    <source>
        <dbReference type="Pfam" id="PF22691"/>
    </source>
</evidence>
<feature type="domain" description="Thiolase N-terminal" evidence="1">
    <location>
        <begin position="5"/>
        <end position="201"/>
    </location>
</feature>
<dbReference type="InterPro" id="IPR002155">
    <property type="entry name" value="Thiolase"/>
</dbReference>
<evidence type="ECO:0000259" key="1">
    <source>
        <dbReference type="Pfam" id="PF00108"/>
    </source>
</evidence>
<dbReference type="EMBL" id="NPDX01000001">
    <property type="protein sequence ID" value="PJZ85043.1"/>
    <property type="molecule type" value="Genomic_DNA"/>
</dbReference>
<dbReference type="GO" id="GO:0003985">
    <property type="term" value="F:acetyl-CoA C-acetyltransferase activity"/>
    <property type="evidence" value="ECO:0007669"/>
    <property type="project" value="UniProtKB-EC"/>
</dbReference>
<comment type="caution">
    <text evidence="3">The sequence shown here is derived from an EMBL/GenBank/DDBJ whole genome shotgun (WGS) entry which is preliminary data.</text>
</comment>
<dbReference type="Gene3D" id="3.40.47.10">
    <property type="match status" value="1"/>
</dbReference>
<dbReference type="AlphaFoldDB" id="A0A2N0AL98"/>
<dbReference type="SUPFAM" id="SSF53901">
    <property type="entry name" value="Thiolase-like"/>
    <property type="match status" value="1"/>
</dbReference>
<dbReference type="InterPro" id="IPR016039">
    <property type="entry name" value="Thiolase-like"/>
</dbReference>
<dbReference type="EC" id="2.3.1.9" evidence="3"/>
<dbReference type="Pfam" id="PF22691">
    <property type="entry name" value="Thiolase_C_1"/>
    <property type="match status" value="1"/>
</dbReference>
<accession>A0A2N0AL98</accession>